<dbReference type="AlphaFoldDB" id="A0A0A9G378"/>
<accession>A0A0A9G378</accession>
<protein>
    <submittedName>
        <fullName evidence="1">Uncharacterized protein</fullName>
    </submittedName>
</protein>
<reference evidence="1" key="2">
    <citation type="journal article" date="2015" name="Data Brief">
        <title>Shoot transcriptome of the giant reed, Arundo donax.</title>
        <authorList>
            <person name="Barrero R.A."/>
            <person name="Guerrero F.D."/>
            <person name="Moolhuijzen P."/>
            <person name="Goolsby J.A."/>
            <person name="Tidwell J."/>
            <person name="Bellgard S.E."/>
            <person name="Bellgard M.I."/>
        </authorList>
    </citation>
    <scope>NUCLEOTIDE SEQUENCE</scope>
    <source>
        <tissue evidence="1">Shoot tissue taken approximately 20 cm above the soil surface</tissue>
    </source>
</reference>
<organism evidence="1">
    <name type="scientific">Arundo donax</name>
    <name type="common">Giant reed</name>
    <name type="synonym">Donax arundinaceus</name>
    <dbReference type="NCBI Taxonomy" id="35708"/>
    <lineage>
        <taxon>Eukaryota</taxon>
        <taxon>Viridiplantae</taxon>
        <taxon>Streptophyta</taxon>
        <taxon>Embryophyta</taxon>
        <taxon>Tracheophyta</taxon>
        <taxon>Spermatophyta</taxon>
        <taxon>Magnoliopsida</taxon>
        <taxon>Liliopsida</taxon>
        <taxon>Poales</taxon>
        <taxon>Poaceae</taxon>
        <taxon>PACMAD clade</taxon>
        <taxon>Arundinoideae</taxon>
        <taxon>Arundineae</taxon>
        <taxon>Arundo</taxon>
    </lineage>
</organism>
<sequence>MAAKMLGLYDVAFDLRGTSVGSMFISLDAEYMYPYNLQIQKLRLAVVRFDKVLGGLNINY</sequence>
<reference evidence="1" key="1">
    <citation type="submission" date="2014-09" db="EMBL/GenBank/DDBJ databases">
        <authorList>
            <person name="Magalhaes I.L.F."/>
            <person name="Oliveira U."/>
            <person name="Santos F.R."/>
            <person name="Vidigal T.H.D.A."/>
            <person name="Brescovit A.D."/>
            <person name="Santos A.J."/>
        </authorList>
    </citation>
    <scope>NUCLEOTIDE SEQUENCE</scope>
    <source>
        <tissue evidence="1">Shoot tissue taken approximately 20 cm above the soil surface</tissue>
    </source>
</reference>
<dbReference type="EMBL" id="GBRH01182828">
    <property type="protein sequence ID" value="JAE15068.1"/>
    <property type="molecule type" value="Transcribed_RNA"/>
</dbReference>
<proteinExistence type="predicted"/>
<name>A0A0A9G378_ARUDO</name>
<evidence type="ECO:0000313" key="1">
    <source>
        <dbReference type="EMBL" id="JAE15068.1"/>
    </source>
</evidence>